<feature type="compositionally biased region" description="Basic and acidic residues" evidence="1">
    <location>
        <begin position="140"/>
        <end position="154"/>
    </location>
</feature>
<reference evidence="4" key="1">
    <citation type="submission" date="2016-08" db="EMBL/GenBank/DDBJ databases">
        <authorList>
            <person name="Varghese N."/>
            <person name="Submissions Spin"/>
        </authorList>
    </citation>
    <scope>NUCLEOTIDE SEQUENCE [LARGE SCALE GENOMIC DNA]</scope>
    <source>
        <strain evidence="4">REICA_082</strain>
    </source>
</reference>
<evidence type="ECO:0000313" key="4">
    <source>
        <dbReference type="Proteomes" id="UP000198975"/>
    </source>
</evidence>
<evidence type="ECO:0000256" key="2">
    <source>
        <dbReference type="SAM" id="SignalP"/>
    </source>
</evidence>
<gene>
    <name evidence="3" type="ORF">GA0061071_104345</name>
</gene>
<organism evidence="3 4">
    <name type="scientific">Kosakonia oryzendophytica</name>
    <dbReference type="NCBI Taxonomy" id="1005665"/>
    <lineage>
        <taxon>Bacteria</taxon>
        <taxon>Pseudomonadati</taxon>
        <taxon>Pseudomonadota</taxon>
        <taxon>Gammaproteobacteria</taxon>
        <taxon>Enterobacterales</taxon>
        <taxon>Enterobacteriaceae</taxon>
        <taxon>Kosakonia</taxon>
    </lineage>
</organism>
<sequence length="154" mass="17014">MMDYPHALPCFTDTTMKYPLLLLLGLFSTAHANDAIKLNCPMRGTLTVSFFDYHLITMKWGDHFQVASGKEQGHTTAGVPFWSTTFGNGDNLAFFPNSGSYYLFYAGSQEPVLCTEVGSYAYPVITPPRYENNGGVTESQAKRTEDDVVLHPAA</sequence>
<dbReference type="EMBL" id="FMAY01000004">
    <property type="protein sequence ID" value="SCC04829.1"/>
    <property type="molecule type" value="Genomic_DNA"/>
</dbReference>
<accession>A0A1C4BD98</accession>
<feature type="signal peptide" evidence="2">
    <location>
        <begin position="1"/>
        <end position="32"/>
    </location>
</feature>
<dbReference type="Proteomes" id="UP000198975">
    <property type="component" value="Unassembled WGS sequence"/>
</dbReference>
<evidence type="ECO:0000313" key="3">
    <source>
        <dbReference type="EMBL" id="SCC04829.1"/>
    </source>
</evidence>
<dbReference type="AlphaFoldDB" id="A0A1C4BD98"/>
<proteinExistence type="predicted"/>
<protein>
    <submittedName>
        <fullName evidence="3">Uncharacterized protein</fullName>
    </submittedName>
</protein>
<keyword evidence="4" id="KW-1185">Reference proteome</keyword>
<feature type="region of interest" description="Disordered" evidence="1">
    <location>
        <begin position="132"/>
        <end position="154"/>
    </location>
</feature>
<evidence type="ECO:0000256" key="1">
    <source>
        <dbReference type="SAM" id="MobiDB-lite"/>
    </source>
</evidence>
<keyword evidence="2" id="KW-0732">Signal</keyword>
<feature type="chain" id="PRO_5008689234" evidence="2">
    <location>
        <begin position="33"/>
        <end position="154"/>
    </location>
</feature>
<name>A0A1C4BD98_9ENTR</name>